<dbReference type="PANTHER" id="PTHR45830:SF20">
    <property type="entry name" value="SERPENTINE RECEPTOR, CLASS I"/>
    <property type="match status" value="1"/>
</dbReference>
<dbReference type="SUPFAM" id="SSF81321">
    <property type="entry name" value="Family A G protein-coupled receptor-like"/>
    <property type="match status" value="1"/>
</dbReference>
<dbReference type="PANTHER" id="PTHR45830">
    <property type="entry name" value="SERPENTINE RECEPTOR, CLASS I"/>
    <property type="match status" value="1"/>
</dbReference>
<dbReference type="Pfam" id="PF10327">
    <property type="entry name" value="7TM_GPCR_Sri"/>
    <property type="match status" value="1"/>
</dbReference>
<feature type="transmembrane region" description="Helical" evidence="1">
    <location>
        <begin position="16"/>
        <end position="36"/>
    </location>
</feature>
<dbReference type="GeneID" id="8588805"/>
<dbReference type="HOGENOM" id="CLU_067919_1_0_1"/>
<keyword evidence="1" id="KW-0812">Transmembrane</keyword>
<evidence type="ECO:0000313" key="3">
    <source>
        <dbReference type="Proteomes" id="UP000008549"/>
    </source>
</evidence>
<keyword evidence="1" id="KW-1133">Transmembrane helix</keyword>
<dbReference type="EMBL" id="HE601321">
    <property type="protein sequence ID" value="CAP36721.2"/>
    <property type="molecule type" value="Genomic_DNA"/>
</dbReference>
<dbReference type="Gene3D" id="1.20.1070.10">
    <property type="entry name" value="Rhodopsin 7-helix transmembrane proteins"/>
    <property type="match status" value="1"/>
</dbReference>
<proteinExistence type="predicted"/>
<dbReference type="RefSeq" id="XP_045096789.1">
    <property type="nucleotide sequence ID" value="XM_045242858.1"/>
</dbReference>
<protein>
    <submittedName>
        <fullName evidence="2">Protein CBG19483</fullName>
    </submittedName>
</protein>
<dbReference type="KEGG" id="cbr:CBG_19483"/>
<dbReference type="InParanoid" id="A8XVQ3"/>
<sequence length="329" mass="37703">MSTDIDFSVPNWLINWYHLVGTISFFLNSGCIYIILFKSDQIDNFRYFLLIFQIFCTITDFHITFLMQPIPLYPVLGGYCNGFLAVYFDVWAHYLMAFIVASIVAQIGSLAYCFFKKHQTIGKIMNRRVVPQFLLDLAHLGLPFAPVTVFILFLQTGMKRDTQMAYVKNNYLKYYEEFSRISNFAVYEFNSWTYFLAFGIFSGGIGCGFIFIFTTFDMLNFLKNSRIRRKISSANFKRHKAALKSLIAQFATSSLCLIPPTLYLVAVMSSINYAQVIVQFLLAVFSLHSSVNAVVLVLTTPPYRNFVLRKQPKRNLIVAPVSVSHLSAT</sequence>
<dbReference type="WormBase" id="CBG19483">
    <property type="protein sequence ID" value="CBP28681"/>
    <property type="gene ID" value="WBGene00038692"/>
</dbReference>
<reference evidence="2 3" key="2">
    <citation type="journal article" date="2011" name="PLoS Genet.">
        <title>Caenorhabditis briggsae recombinant inbred line genotypes reveal inter-strain incompatibility and the evolution of recombination.</title>
        <authorList>
            <person name="Ross J.A."/>
            <person name="Koboldt D.C."/>
            <person name="Staisch J.E."/>
            <person name="Chamberlin H.M."/>
            <person name="Gupta B.P."/>
            <person name="Miller R.D."/>
            <person name="Baird S.E."/>
            <person name="Haag E.S."/>
        </authorList>
    </citation>
    <scope>NUCLEOTIDE SEQUENCE [LARGE SCALE GENOMIC DNA]</scope>
    <source>
        <strain evidence="2 3">AF16</strain>
    </source>
</reference>
<dbReference type="Proteomes" id="UP000008549">
    <property type="component" value="Unassembled WGS sequence"/>
</dbReference>
<feature type="transmembrane region" description="Helical" evidence="1">
    <location>
        <begin position="277"/>
        <end position="300"/>
    </location>
</feature>
<evidence type="ECO:0000313" key="4">
    <source>
        <dbReference type="WormBase" id="CBG19483"/>
    </source>
</evidence>
<dbReference type="eggNOG" id="ENOG502TGS3">
    <property type="taxonomic scope" value="Eukaryota"/>
</dbReference>
<evidence type="ECO:0000256" key="1">
    <source>
        <dbReference type="SAM" id="Phobius"/>
    </source>
</evidence>
<name>A8XVQ3_CAEBR</name>
<dbReference type="FunCoup" id="A8XVQ3">
    <property type="interactions" value="4"/>
</dbReference>
<gene>
    <name evidence="2 4" type="ORF">CBG19483</name>
    <name evidence="2" type="ORF">CBG_19483</name>
</gene>
<keyword evidence="3" id="KW-1185">Reference proteome</keyword>
<feature type="transmembrane region" description="Helical" evidence="1">
    <location>
        <begin position="133"/>
        <end position="154"/>
    </location>
</feature>
<accession>A8XVQ3</accession>
<keyword evidence="1" id="KW-0472">Membrane</keyword>
<dbReference type="CTD" id="8588805"/>
<dbReference type="AlphaFoldDB" id="A8XVQ3"/>
<dbReference type="STRING" id="6238.A8XVQ3"/>
<dbReference type="OMA" id="YFDVWSH"/>
<feature type="transmembrane region" description="Helical" evidence="1">
    <location>
        <begin position="48"/>
        <end position="70"/>
    </location>
</feature>
<dbReference type="InterPro" id="IPR019429">
    <property type="entry name" value="7TM_GPCR_serpentine_rcpt_Sri"/>
</dbReference>
<feature type="transmembrane region" description="Helical" evidence="1">
    <location>
        <begin position="192"/>
        <end position="222"/>
    </location>
</feature>
<evidence type="ECO:0000313" key="2">
    <source>
        <dbReference type="EMBL" id="CAP36721.2"/>
    </source>
</evidence>
<organism evidence="2 3">
    <name type="scientific">Caenorhabditis briggsae</name>
    <dbReference type="NCBI Taxonomy" id="6238"/>
    <lineage>
        <taxon>Eukaryota</taxon>
        <taxon>Metazoa</taxon>
        <taxon>Ecdysozoa</taxon>
        <taxon>Nematoda</taxon>
        <taxon>Chromadorea</taxon>
        <taxon>Rhabditida</taxon>
        <taxon>Rhabditina</taxon>
        <taxon>Rhabditomorpha</taxon>
        <taxon>Rhabditoidea</taxon>
        <taxon>Rhabditidae</taxon>
        <taxon>Peloderinae</taxon>
        <taxon>Caenorhabditis</taxon>
    </lineage>
</organism>
<feature type="transmembrane region" description="Helical" evidence="1">
    <location>
        <begin position="243"/>
        <end position="265"/>
    </location>
</feature>
<feature type="transmembrane region" description="Helical" evidence="1">
    <location>
        <begin position="90"/>
        <end position="112"/>
    </location>
</feature>
<reference evidence="2 3" key="1">
    <citation type="journal article" date="2003" name="PLoS Biol.">
        <title>The genome sequence of Caenorhabditis briggsae: a platform for comparative genomics.</title>
        <authorList>
            <person name="Stein L.D."/>
            <person name="Bao Z."/>
            <person name="Blasiar D."/>
            <person name="Blumenthal T."/>
            <person name="Brent M.R."/>
            <person name="Chen N."/>
            <person name="Chinwalla A."/>
            <person name="Clarke L."/>
            <person name="Clee C."/>
            <person name="Coghlan A."/>
            <person name="Coulson A."/>
            <person name="D'Eustachio P."/>
            <person name="Fitch D.H."/>
            <person name="Fulton L.A."/>
            <person name="Fulton R.E."/>
            <person name="Griffiths-Jones S."/>
            <person name="Harris T.W."/>
            <person name="Hillier L.W."/>
            <person name="Kamath R."/>
            <person name="Kuwabara P.E."/>
            <person name="Mardis E.R."/>
            <person name="Marra M.A."/>
            <person name="Miner T.L."/>
            <person name="Minx P."/>
            <person name="Mullikin J.C."/>
            <person name="Plumb R.W."/>
            <person name="Rogers J."/>
            <person name="Schein J.E."/>
            <person name="Sohrmann M."/>
            <person name="Spieth J."/>
            <person name="Stajich J.E."/>
            <person name="Wei C."/>
            <person name="Willey D."/>
            <person name="Wilson R.K."/>
            <person name="Durbin R."/>
            <person name="Waterston R.H."/>
        </authorList>
    </citation>
    <scope>NUCLEOTIDE SEQUENCE [LARGE SCALE GENOMIC DNA]</scope>
    <source>
        <strain evidence="2 3">AF16</strain>
    </source>
</reference>